<evidence type="ECO:0000313" key="2">
    <source>
        <dbReference type="EMBL" id="KAK8132674.1"/>
    </source>
</evidence>
<accession>A0AAW0RCY3</accession>
<keyword evidence="3" id="KW-1185">Reference proteome</keyword>
<evidence type="ECO:0008006" key="4">
    <source>
        <dbReference type="Google" id="ProtNLM"/>
    </source>
</evidence>
<dbReference type="InterPro" id="IPR029058">
    <property type="entry name" value="AB_hydrolase_fold"/>
</dbReference>
<feature type="region of interest" description="Disordered" evidence="1">
    <location>
        <begin position="71"/>
        <end position="106"/>
    </location>
</feature>
<dbReference type="Gene3D" id="3.40.50.1820">
    <property type="entry name" value="alpha/beta hydrolase"/>
    <property type="match status" value="2"/>
</dbReference>
<reference evidence="2 3" key="1">
    <citation type="submission" date="2023-01" db="EMBL/GenBank/DDBJ databases">
        <title>Analysis of 21 Apiospora genomes using comparative genomics revels a genus with tremendous synthesis potential of carbohydrate active enzymes and secondary metabolites.</title>
        <authorList>
            <person name="Sorensen T."/>
        </authorList>
    </citation>
    <scope>NUCLEOTIDE SEQUENCE [LARGE SCALE GENOMIC DNA]</scope>
    <source>
        <strain evidence="2 3">CBS 117206</strain>
    </source>
</reference>
<dbReference type="SUPFAM" id="SSF53474">
    <property type="entry name" value="alpha/beta-Hydrolases"/>
    <property type="match status" value="1"/>
</dbReference>
<dbReference type="Proteomes" id="UP001392437">
    <property type="component" value="Unassembled WGS sequence"/>
</dbReference>
<name>A0AAW0RCY3_9PEZI</name>
<gene>
    <name evidence="2" type="ORF">PG999_000847</name>
</gene>
<sequence length="306" mass="32091">MAPSIYQLGMAGLMACTALANPAAHISLRQTGTFVPKPGYFPATGDDTIAGGIFCISLSDLAAYLQRTGNNPGATGSESPRGQGAVTQGSGPYPAQMTTSQDLPNHTIYAPIKPPADNTSMPFISFGNGGCSTVGSTYRNFLTEIASHGYVVAADGPPNGGGGANGQSRVQDSRDSIDWAMKGGAAKYGTINLQNITAADDRRYLLSEIKVPVAWFVGGPKDMGYPNAEKDYAKLNAGLPSYKASLDTGHGGTYSATNGGKFGKAVVNYLNWQYRNNATSKAILLEPNSAGSLVSDHWNVTYKNWT</sequence>
<organism evidence="2 3">
    <name type="scientific">Apiospora kogelbergensis</name>
    <dbReference type="NCBI Taxonomy" id="1337665"/>
    <lineage>
        <taxon>Eukaryota</taxon>
        <taxon>Fungi</taxon>
        <taxon>Dikarya</taxon>
        <taxon>Ascomycota</taxon>
        <taxon>Pezizomycotina</taxon>
        <taxon>Sordariomycetes</taxon>
        <taxon>Xylariomycetidae</taxon>
        <taxon>Amphisphaeriales</taxon>
        <taxon>Apiosporaceae</taxon>
        <taxon>Apiospora</taxon>
    </lineage>
</organism>
<evidence type="ECO:0000256" key="1">
    <source>
        <dbReference type="SAM" id="MobiDB-lite"/>
    </source>
</evidence>
<dbReference type="EMBL" id="JAQQWP010000001">
    <property type="protein sequence ID" value="KAK8132674.1"/>
    <property type="molecule type" value="Genomic_DNA"/>
</dbReference>
<comment type="caution">
    <text evidence="2">The sequence shown here is derived from an EMBL/GenBank/DDBJ whole genome shotgun (WGS) entry which is preliminary data.</text>
</comment>
<protein>
    <recommendedName>
        <fullName evidence="4">Alpha/beta hydrolase family protein</fullName>
    </recommendedName>
</protein>
<proteinExistence type="predicted"/>
<dbReference type="AlphaFoldDB" id="A0AAW0RCY3"/>
<evidence type="ECO:0000313" key="3">
    <source>
        <dbReference type="Proteomes" id="UP001392437"/>
    </source>
</evidence>
<feature type="compositionally biased region" description="Polar residues" evidence="1">
    <location>
        <begin position="71"/>
        <end position="104"/>
    </location>
</feature>